<evidence type="ECO:0000256" key="4">
    <source>
        <dbReference type="SAM" id="MobiDB-lite"/>
    </source>
</evidence>
<dbReference type="EMBL" id="CP014587">
    <property type="protein sequence ID" value="ANZ77271.1"/>
    <property type="molecule type" value="Genomic_DNA"/>
</dbReference>
<dbReference type="Pfam" id="PF15811">
    <property type="entry name" value="SVIP"/>
    <property type="match status" value="1"/>
</dbReference>
<protein>
    <submittedName>
        <fullName evidence="5">BA75_04848T0</fullName>
    </submittedName>
</protein>
<evidence type="ECO:0000313" key="5">
    <source>
        <dbReference type="EMBL" id="ANZ77271.1"/>
    </source>
</evidence>
<keyword evidence="2" id="KW-0564">Palmitate</keyword>
<proteinExistence type="predicted"/>
<sequence length="138" mass="15224">MLDLQRRPSLRTISMGCCVSKDSKGASEGTNALNEKKQSEKHTRSNVKSSQPKDKTKVAGKGKHKDQGKPLGGDVPTQNGLSPKEAAALAAEKRQEKNVNGTLGKKLHQERVKSNKKHLEELSQQKLQERKETPLVFD</sequence>
<keyword evidence="6" id="KW-1185">Reference proteome</keyword>
<gene>
    <name evidence="5" type="primary">YGL108C</name>
    <name evidence="5" type="ORF">ATY40_BA7504848</name>
</gene>
<keyword evidence="1" id="KW-0519">Myristate</keyword>
<reference evidence="5 6" key="1">
    <citation type="submission" date="2016-02" db="EMBL/GenBank/DDBJ databases">
        <title>Comparative genomic and transcriptomic foundation for Pichia pastoris.</title>
        <authorList>
            <person name="Love K.R."/>
            <person name="Shah K.A."/>
            <person name="Whittaker C.A."/>
            <person name="Wu J."/>
            <person name="Bartlett M.C."/>
            <person name="Ma D."/>
            <person name="Leeson R.L."/>
            <person name="Priest M."/>
            <person name="Young S.K."/>
            <person name="Love J.C."/>
        </authorList>
    </citation>
    <scope>NUCLEOTIDE SEQUENCE [LARGE SCALE GENOMIC DNA]</scope>
    <source>
        <strain evidence="5 6">ATCC 28485</strain>
    </source>
</reference>
<dbReference type="InterPro" id="IPR031632">
    <property type="entry name" value="SVIP"/>
</dbReference>
<keyword evidence="3" id="KW-0449">Lipoprotein</keyword>
<feature type="compositionally biased region" description="Basic and acidic residues" evidence="4">
    <location>
        <begin position="34"/>
        <end position="43"/>
    </location>
</feature>
<accession>A0A1B2JH96</accession>
<feature type="region of interest" description="Disordered" evidence="4">
    <location>
        <begin position="1"/>
        <end position="138"/>
    </location>
</feature>
<evidence type="ECO:0000256" key="1">
    <source>
        <dbReference type="ARBA" id="ARBA00022707"/>
    </source>
</evidence>
<feature type="compositionally biased region" description="Basic and acidic residues" evidence="4">
    <location>
        <begin position="107"/>
        <end position="138"/>
    </location>
</feature>
<name>A0A1B2JH96_PICPA</name>
<evidence type="ECO:0000256" key="2">
    <source>
        <dbReference type="ARBA" id="ARBA00023139"/>
    </source>
</evidence>
<organism evidence="5 6">
    <name type="scientific">Komagataella pastoris</name>
    <name type="common">Yeast</name>
    <name type="synonym">Pichia pastoris</name>
    <dbReference type="NCBI Taxonomy" id="4922"/>
    <lineage>
        <taxon>Eukaryota</taxon>
        <taxon>Fungi</taxon>
        <taxon>Dikarya</taxon>
        <taxon>Ascomycota</taxon>
        <taxon>Saccharomycotina</taxon>
        <taxon>Pichiomycetes</taxon>
        <taxon>Pichiales</taxon>
        <taxon>Pichiaceae</taxon>
        <taxon>Komagataella</taxon>
    </lineage>
</organism>
<dbReference type="AlphaFoldDB" id="A0A1B2JH96"/>
<dbReference type="Proteomes" id="UP000094565">
    <property type="component" value="Chromosome 4"/>
</dbReference>
<dbReference type="OrthoDB" id="10301476at2759"/>
<evidence type="ECO:0000256" key="3">
    <source>
        <dbReference type="ARBA" id="ARBA00023288"/>
    </source>
</evidence>
<evidence type="ECO:0000313" key="6">
    <source>
        <dbReference type="Proteomes" id="UP000094565"/>
    </source>
</evidence>